<evidence type="ECO:0000313" key="3">
    <source>
        <dbReference type="EMBL" id="CBY13642.1"/>
    </source>
</evidence>
<dbReference type="SUPFAM" id="SSF52540">
    <property type="entry name" value="P-loop containing nucleoside triphosphate hydrolases"/>
    <property type="match status" value="1"/>
</dbReference>
<dbReference type="AlphaFoldDB" id="E4XVB1"/>
<dbReference type="InterPro" id="IPR027417">
    <property type="entry name" value="P-loop_NTPase"/>
</dbReference>
<dbReference type="PANTHER" id="PTHR10605:SF65">
    <property type="entry name" value="GH20068P"/>
    <property type="match status" value="1"/>
</dbReference>
<dbReference type="Proteomes" id="UP000001307">
    <property type="component" value="Unassembled WGS sequence"/>
</dbReference>
<protein>
    <recommendedName>
        <fullName evidence="5">Sulfotransferase</fullName>
    </recommendedName>
</protein>
<dbReference type="InParanoid" id="E4XVB1"/>
<dbReference type="EMBL" id="FN653206">
    <property type="protein sequence ID" value="CBY13642.1"/>
    <property type="molecule type" value="Genomic_DNA"/>
</dbReference>
<sequence length="235" mass="27832">MREMESAGTHYFFREVKMRLKSSWISAFLLFFILLKMRAFYEWRAIKEEISADLKTKDEKEFLRKMIGEKKKKYAIKDKEDERDVENFRKRRNLRLPDLIISGEKKCGTKALQFFLLHHPDIIGRNSELQLRGNKNFTSRTGWLPHIKPSLKTWPSQVYIISVICDPVKRLLSDFVHVTDGHGSAEWLDKESSLFPFVNQTFDEMVAEHLPKAREIFETGKPEKWKQFPLYGRSS</sequence>
<dbReference type="Gene3D" id="3.40.50.300">
    <property type="entry name" value="P-loop containing nucleotide triphosphate hydrolases"/>
    <property type="match status" value="1"/>
</dbReference>
<evidence type="ECO:0008006" key="5">
    <source>
        <dbReference type="Google" id="ProtNLM"/>
    </source>
</evidence>
<dbReference type="OrthoDB" id="411451at2759"/>
<dbReference type="PANTHER" id="PTHR10605">
    <property type="entry name" value="HEPARAN SULFATE SULFOTRANSFERASE"/>
    <property type="match status" value="1"/>
</dbReference>
<name>E4XVB1_OIKDI</name>
<organism evidence="3">
    <name type="scientific">Oikopleura dioica</name>
    <name type="common">Tunicate</name>
    <dbReference type="NCBI Taxonomy" id="34765"/>
    <lineage>
        <taxon>Eukaryota</taxon>
        <taxon>Metazoa</taxon>
        <taxon>Chordata</taxon>
        <taxon>Tunicata</taxon>
        <taxon>Appendicularia</taxon>
        <taxon>Copelata</taxon>
        <taxon>Oikopleuridae</taxon>
        <taxon>Oikopleura</taxon>
    </lineage>
</organism>
<evidence type="ECO:0000256" key="1">
    <source>
        <dbReference type="ARBA" id="ARBA00022679"/>
    </source>
</evidence>
<feature type="active site" description="For sulfotransferase activity" evidence="2">
    <location>
        <position position="106"/>
    </location>
</feature>
<gene>
    <name evidence="3" type="ORF">GSOID_T00005437001</name>
</gene>
<evidence type="ECO:0000313" key="4">
    <source>
        <dbReference type="Proteomes" id="UP000001307"/>
    </source>
</evidence>
<proteinExistence type="predicted"/>
<dbReference type="InterPro" id="IPR037359">
    <property type="entry name" value="NST/OST"/>
</dbReference>
<accession>E4XVB1</accession>
<dbReference type="GO" id="GO:0008467">
    <property type="term" value="F:[heparan sulfate]-glucosamine 3-sulfotransferase activity"/>
    <property type="evidence" value="ECO:0007669"/>
    <property type="project" value="TreeGrafter"/>
</dbReference>
<keyword evidence="1" id="KW-0808">Transferase</keyword>
<reference evidence="3" key="1">
    <citation type="journal article" date="2010" name="Science">
        <title>Plasticity of animal genome architecture unmasked by rapid evolution of a pelagic tunicate.</title>
        <authorList>
            <person name="Denoeud F."/>
            <person name="Henriet S."/>
            <person name="Mungpakdee S."/>
            <person name="Aury J.M."/>
            <person name="Da Silva C."/>
            <person name="Brinkmann H."/>
            <person name="Mikhaleva J."/>
            <person name="Olsen L.C."/>
            <person name="Jubin C."/>
            <person name="Canestro C."/>
            <person name="Bouquet J.M."/>
            <person name="Danks G."/>
            <person name="Poulain J."/>
            <person name="Campsteijn C."/>
            <person name="Adamski M."/>
            <person name="Cross I."/>
            <person name="Yadetie F."/>
            <person name="Muffato M."/>
            <person name="Louis A."/>
            <person name="Butcher S."/>
            <person name="Tsagkogeorga G."/>
            <person name="Konrad A."/>
            <person name="Singh S."/>
            <person name="Jensen M.F."/>
            <person name="Cong E.H."/>
            <person name="Eikeseth-Otteraa H."/>
            <person name="Noel B."/>
            <person name="Anthouard V."/>
            <person name="Porcel B.M."/>
            <person name="Kachouri-Lafond R."/>
            <person name="Nishino A."/>
            <person name="Ugolini M."/>
            <person name="Chourrout P."/>
            <person name="Nishida H."/>
            <person name="Aasland R."/>
            <person name="Huzurbazar S."/>
            <person name="Westhof E."/>
            <person name="Delsuc F."/>
            <person name="Lehrach H."/>
            <person name="Reinhardt R."/>
            <person name="Weissenbach J."/>
            <person name="Roy S.W."/>
            <person name="Artiguenave F."/>
            <person name="Postlethwait J.H."/>
            <person name="Manak J.R."/>
            <person name="Thompson E.M."/>
            <person name="Jaillon O."/>
            <person name="Du Pasquier L."/>
            <person name="Boudinot P."/>
            <person name="Liberles D.A."/>
            <person name="Volff J.N."/>
            <person name="Philippe H."/>
            <person name="Lenhard B."/>
            <person name="Roest Crollius H."/>
            <person name="Wincker P."/>
            <person name="Chourrout D."/>
        </authorList>
    </citation>
    <scope>NUCLEOTIDE SEQUENCE [LARGE SCALE GENOMIC DNA]</scope>
</reference>
<evidence type="ECO:0000256" key="2">
    <source>
        <dbReference type="PIRSR" id="PIRSR637359-1"/>
    </source>
</evidence>
<keyword evidence="4" id="KW-1185">Reference proteome</keyword>